<feature type="region of interest" description="Disordered" evidence="1">
    <location>
        <begin position="72"/>
        <end position="106"/>
    </location>
</feature>
<dbReference type="Proteomes" id="UP000061018">
    <property type="component" value="Chromosome"/>
</dbReference>
<name>A0A0K2AKB7_STRA7</name>
<evidence type="ECO:0000313" key="3">
    <source>
        <dbReference type="Proteomes" id="UP000061018"/>
    </source>
</evidence>
<feature type="compositionally biased region" description="Basic residues" evidence="1">
    <location>
        <begin position="82"/>
        <end position="100"/>
    </location>
</feature>
<reference evidence="3" key="1">
    <citation type="journal article" date="2015" name="J. Biotechnol.">
        <title>Complete genome sequence of Streptomyces ambofaciens ATCC 23877, the spiramycin producer.</title>
        <authorList>
            <person name="Thibessard A."/>
            <person name="Haas D."/>
            <person name="Gerbaud C."/>
            <person name="Aigle B."/>
            <person name="Lautru S."/>
            <person name="Pernodet J.L."/>
            <person name="Leblond P."/>
        </authorList>
    </citation>
    <scope>NUCLEOTIDE SEQUENCE [LARGE SCALE GENOMIC DNA]</scope>
    <source>
        <strain evidence="3">ATCC 23877 / 3486 / DSM 40053 / JCM 4204 / NBRC 12836 / NRRL B-2516</strain>
    </source>
</reference>
<gene>
    <name evidence="2" type="ORF">SAM23877_0312</name>
</gene>
<dbReference type="EMBL" id="CP012382">
    <property type="protein sequence ID" value="AKZ53361.1"/>
    <property type="molecule type" value="Genomic_DNA"/>
</dbReference>
<dbReference type="AlphaFoldDB" id="A0A0K2AKB7"/>
<accession>A0A0K2AKB7</accession>
<organism evidence="2 3">
    <name type="scientific">Streptomyces ambofaciens (strain ATCC 23877 / 3486 / DSM 40053 / JCM 4204 / NBRC 12836 / NRRL B-2516)</name>
    <dbReference type="NCBI Taxonomy" id="278992"/>
    <lineage>
        <taxon>Bacteria</taxon>
        <taxon>Bacillati</taxon>
        <taxon>Actinomycetota</taxon>
        <taxon>Actinomycetes</taxon>
        <taxon>Kitasatosporales</taxon>
        <taxon>Streptomycetaceae</taxon>
        <taxon>Streptomyces</taxon>
    </lineage>
</organism>
<evidence type="ECO:0000256" key="1">
    <source>
        <dbReference type="SAM" id="MobiDB-lite"/>
    </source>
</evidence>
<protein>
    <submittedName>
        <fullName evidence="2">Uncharacterized protein</fullName>
    </submittedName>
</protein>
<feature type="compositionally biased region" description="Low complexity" evidence="1">
    <location>
        <begin position="179"/>
        <end position="189"/>
    </location>
</feature>
<sequence>MHGHATADGGLRPAVSAQHEVAGQLLHIRLATAGDTTPVEELHTRCAPRSLHQRLLAPVPRVSARALEQLLDPHSTSPPRAAARRHHLSPASGGRRRRRVGPAAAAEQPADLSRILVVVVALRPRWRGGLEPGGSGSRFLTGDDVGVATAAHRQAPGAPSRPVRGCLLPALLGEPLPAPRAHGLCASRSATRRRTSSASARAYGRRQRASPSELSSASVSGCPSARPRRRHAAASAPCSRSCPRVVRRIEAR</sequence>
<feature type="compositionally biased region" description="Low complexity" evidence="1">
    <location>
        <begin position="209"/>
        <end position="225"/>
    </location>
</feature>
<evidence type="ECO:0000313" key="2">
    <source>
        <dbReference type="EMBL" id="AKZ53361.1"/>
    </source>
</evidence>
<dbReference type="KEGG" id="samb:SAM23877_0312"/>
<feature type="region of interest" description="Disordered" evidence="1">
    <location>
        <begin position="179"/>
        <end position="241"/>
    </location>
</feature>
<proteinExistence type="predicted"/>